<dbReference type="GO" id="GO:0006281">
    <property type="term" value="P:DNA repair"/>
    <property type="evidence" value="ECO:0007669"/>
    <property type="project" value="UniProtKB-KW"/>
</dbReference>
<proteinExistence type="inferred from homology"/>
<evidence type="ECO:0000256" key="2">
    <source>
        <dbReference type="ARBA" id="ARBA00018429"/>
    </source>
</evidence>
<evidence type="ECO:0000256" key="5">
    <source>
        <dbReference type="ARBA" id="ARBA00023125"/>
    </source>
</evidence>
<accession>A0A1B1MRK9</accession>
<dbReference type="Proteomes" id="UP000203626">
    <property type="component" value="Segment"/>
</dbReference>
<sequence>MRVIELTVSPYKLEYHEDWEPIIEQLVDGYTEIAPWILQHETSPPPDKFFVQLKEPLRNKRLCVCGIDPYPTGATGVPFESPSFVKKTIIAFAEAASKATKVTSYSGYNVAQIPGVLAWNYYLSCRVGETKSHAIHWEKISKLLLQHITKYISVLYCLGRTDFSNLKARLNKPITIVSGYHPAARNGQFLKERALEIVNVLLELNNHEPVDWAKGFLYN</sequence>
<dbReference type="KEGG" id="vg:28340412"/>
<dbReference type="GO" id="GO:0016799">
    <property type="term" value="F:hydrolase activity, hydrolyzing N-glycosyl compounds"/>
    <property type="evidence" value="ECO:0007669"/>
    <property type="project" value="InterPro"/>
</dbReference>
<feature type="active site" description="Proton acceptor" evidence="7">
    <location>
        <position position="68"/>
    </location>
</feature>
<dbReference type="EMBL" id="KU980965">
    <property type="protein sequence ID" value="ANS71169.1"/>
    <property type="molecule type" value="Genomic_DNA"/>
</dbReference>
<keyword evidence="6" id="KW-0234">DNA repair</keyword>
<evidence type="ECO:0000256" key="3">
    <source>
        <dbReference type="ARBA" id="ARBA00022763"/>
    </source>
</evidence>
<dbReference type="Pfam" id="PF03167">
    <property type="entry name" value="UDG"/>
    <property type="match status" value="1"/>
</dbReference>
<dbReference type="InterPro" id="IPR018085">
    <property type="entry name" value="Ura-DNA_Glyclase_AS"/>
</dbReference>
<evidence type="ECO:0000259" key="8">
    <source>
        <dbReference type="Pfam" id="PF03167"/>
    </source>
</evidence>
<dbReference type="GeneID" id="28340412"/>
<comment type="similarity">
    <text evidence="1">Belongs to the uracil-DNA glycosylase (UDG) superfamily. UNG family.</text>
</comment>
<keyword evidence="5" id="KW-0238">DNA-binding</keyword>
<evidence type="ECO:0000256" key="1">
    <source>
        <dbReference type="ARBA" id="ARBA00008184"/>
    </source>
</evidence>
<keyword evidence="10" id="KW-1185">Reference proteome</keyword>
<dbReference type="GO" id="GO:0003677">
    <property type="term" value="F:DNA binding"/>
    <property type="evidence" value="ECO:0007669"/>
    <property type="project" value="UniProtKB-KW"/>
</dbReference>
<dbReference type="InterPro" id="IPR005122">
    <property type="entry name" value="Uracil-DNA_glycosylase-like"/>
</dbReference>
<dbReference type="InterPro" id="IPR036895">
    <property type="entry name" value="Uracil-DNA_glycosylase-like_sf"/>
</dbReference>
<evidence type="ECO:0000256" key="7">
    <source>
        <dbReference type="PROSITE-ProRule" id="PRU10072"/>
    </source>
</evidence>
<reference evidence="9 10" key="1">
    <citation type="journal article" date="2016" name="J. Gen. Virol.">
        <title>Genomic characterization of a novel poxvirus from a flying fox: evidence for a new genus?</title>
        <authorList>
            <person name="O'Dea M.A."/>
            <person name="Tu S.L."/>
            <person name="Pang S."/>
            <person name="De Ridder T."/>
            <person name="Jackson B."/>
            <person name="Upton C."/>
        </authorList>
    </citation>
    <scope>NUCLEOTIDE SEQUENCE [LARGE SCALE GENOMIC DNA]</scope>
    <source>
        <strain evidence="9 10">Australia</strain>
    </source>
</reference>
<evidence type="ECO:0000313" key="10">
    <source>
        <dbReference type="Proteomes" id="UP000203626"/>
    </source>
</evidence>
<gene>
    <name evidence="9" type="ORF">PTPV-Aus-085</name>
</gene>
<keyword evidence="3" id="KW-0227">DNA damage</keyword>
<keyword evidence="4" id="KW-0378">Hydrolase</keyword>
<dbReference type="RefSeq" id="YP_009268800.1">
    <property type="nucleotide sequence ID" value="NC_030656.1"/>
</dbReference>
<organism evidence="9 10">
    <name type="scientific">Pteropox virus</name>
    <dbReference type="NCBI Taxonomy" id="1873698"/>
    <lineage>
        <taxon>Viruses</taxon>
        <taxon>Varidnaviria</taxon>
        <taxon>Bamfordvirae</taxon>
        <taxon>Nucleocytoviricota</taxon>
        <taxon>Pokkesviricetes</taxon>
        <taxon>Chitovirales</taxon>
        <taxon>Poxviridae</taxon>
        <taxon>Chordopoxvirinae</taxon>
        <taxon>Pteropopoxvirus</taxon>
        <taxon>Pteropopoxvirus pteropox</taxon>
    </lineage>
</organism>
<dbReference type="CDD" id="cd19372">
    <property type="entry name" value="UDG_F1_VAVC_D4-like"/>
    <property type="match status" value="1"/>
</dbReference>
<evidence type="ECO:0000313" key="9">
    <source>
        <dbReference type="EMBL" id="ANS71169.1"/>
    </source>
</evidence>
<dbReference type="SUPFAM" id="SSF52141">
    <property type="entry name" value="Uracil-DNA glycosylase-like"/>
    <property type="match status" value="1"/>
</dbReference>
<feature type="domain" description="Uracil-DNA glycosylase-like" evidence="8">
    <location>
        <begin position="59"/>
        <end position="194"/>
    </location>
</feature>
<dbReference type="Gene3D" id="3.40.470.10">
    <property type="entry name" value="Uracil-DNA glycosylase-like domain"/>
    <property type="match status" value="1"/>
</dbReference>
<evidence type="ECO:0000256" key="4">
    <source>
        <dbReference type="ARBA" id="ARBA00022801"/>
    </source>
</evidence>
<dbReference type="PROSITE" id="PS00130">
    <property type="entry name" value="U_DNA_GLYCOSYLASE"/>
    <property type="match status" value="1"/>
</dbReference>
<protein>
    <recommendedName>
        <fullName evidence="2">Uracil-DNA glycosylase</fullName>
    </recommendedName>
</protein>
<evidence type="ECO:0000256" key="6">
    <source>
        <dbReference type="ARBA" id="ARBA00023204"/>
    </source>
</evidence>
<dbReference type="OrthoDB" id="7973at10239"/>
<name>A0A1B1MRK9_9POXV</name>